<organism evidence="3 4">
    <name type="scientific">Polyangium jinanense</name>
    <dbReference type="NCBI Taxonomy" id="2829994"/>
    <lineage>
        <taxon>Bacteria</taxon>
        <taxon>Pseudomonadati</taxon>
        <taxon>Myxococcota</taxon>
        <taxon>Polyangia</taxon>
        <taxon>Polyangiales</taxon>
        <taxon>Polyangiaceae</taxon>
        <taxon>Polyangium</taxon>
    </lineage>
</organism>
<comment type="caution">
    <text evidence="3">The sequence shown here is derived from an EMBL/GenBank/DDBJ whole genome shotgun (WGS) entry which is preliminary data.</text>
</comment>
<accession>A0A9X4AT23</accession>
<dbReference type="RefSeq" id="WP_272458845.1">
    <property type="nucleotide sequence ID" value="NZ_JAGTJJ010000016.1"/>
</dbReference>
<sequence>MRIYALTTIFAAMIASAAPSAAQETPAPATASAPARAPAPASARAPDFDGTAAPPTAAGTTGLKVTPGLEMFAQYAVRWTATEPGQRSWFHLFEVPRVHGAITGEFGPAVGRVVLEGVRSASEGALIGVAGDSIVLRLREAWAGVKYSSWFVFAAGVVPTLTVPELEGTWRLRVVGPAPIEQTGMLSPADLGATARVNLPRKYGFVAVGAYNGEGYTNRELNRGKNIEIAASVHPAPGGAARPLAIFGSYVVGSSGTGLSRADRLTGSVLWQGTRVRAGASVTHAWGLADDGARRSLLVDGFVRIEPVDRLMFGLRGAYWDRDLGGVGDTVATLTGSVGYRVAQPLEGHVAVTRQAPGDVARAALPGSDFWELRLASRVVF</sequence>
<keyword evidence="4" id="KW-1185">Reference proteome</keyword>
<name>A0A9X4AT23_9BACT</name>
<feature type="region of interest" description="Disordered" evidence="1">
    <location>
        <begin position="25"/>
        <end position="61"/>
    </location>
</feature>
<dbReference type="Proteomes" id="UP001151081">
    <property type="component" value="Unassembled WGS sequence"/>
</dbReference>
<dbReference type="EMBL" id="JAGTJJ010000016">
    <property type="protein sequence ID" value="MDC3983783.1"/>
    <property type="molecule type" value="Genomic_DNA"/>
</dbReference>
<evidence type="ECO:0000313" key="4">
    <source>
        <dbReference type="Proteomes" id="UP001151081"/>
    </source>
</evidence>
<evidence type="ECO:0000313" key="3">
    <source>
        <dbReference type="EMBL" id="MDC3983783.1"/>
    </source>
</evidence>
<evidence type="ECO:0008006" key="5">
    <source>
        <dbReference type="Google" id="ProtNLM"/>
    </source>
</evidence>
<reference evidence="3 4" key="1">
    <citation type="submission" date="2021-04" db="EMBL/GenBank/DDBJ databases">
        <title>Genome analysis of Polyangium sp.</title>
        <authorList>
            <person name="Li Y."/>
            <person name="Wang J."/>
        </authorList>
    </citation>
    <scope>NUCLEOTIDE SEQUENCE [LARGE SCALE GENOMIC DNA]</scope>
    <source>
        <strain evidence="3 4">SDU14</strain>
    </source>
</reference>
<evidence type="ECO:0000256" key="2">
    <source>
        <dbReference type="SAM" id="SignalP"/>
    </source>
</evidence>
<feature type="signal peptide" evidence="2">
    <location>
        <begin position="1"/>
        <end position="17"/>
    </location>
</feature>
<feature type="chain" id="PRO_5040985653" description="Porin" evidence="2">
    <location>
        <begin position="18"/>
        <end position="381"/>
    </location>
</feature>
<dbReference type="AlphaFoldDB" id="A0A9X4AT23"/>
<evidence type="ECO:0000256" key="1">
    <source>
        <dbReference type="SAM" id="MobiDB-lite"/>
    </source>
</evidence>
<protein>
    <recommendedName>
        <fullName evidence="5">Porin</fullName>
    </recommendedName>
</protein>
<gene>
    <name evidence="3" type="ORF">KEG57_24960</name>
</gene>
<keyword evidence="2" id="KW-0732">Signal</keyword>
<proteinExistence type="predicted"/>